<evidence type="ECO:0000256" key="2">
    <source>
        <dbReference type="SAM" id="Phobius"/>
    </source>
</evidence>
<reference evidence="3 4" key="1">
    <citation type="journal article" date="2024" name="Commun. Biol.">
        <title>Comparative genomic analysis of thermophilic fungi reveals convergent evolutionary adaptations and gene losses.</title>
        <authorList>
            <person name="Steindorff A.S."/>
            <person name="Aguilar-Pontes M.V."/>
            <person name="Robinson A.J."/>
            <person name="Andreopoulos B."/>
            <person name="LaButti K."/>
            <person name="Kuo A."/>
            <person name="Mondo S."/>
            <person name="Riley R."/>
            <person name="Otillar R."/>
            <person name="Haridas S."/>
            <person name="Lipzen A."/>
            <person name="Grimwood J."/>
            <person name="Schmutz J."/>
            <person name="Clum A."/>
            <person name="Reid I.D."/>
            <person name="Moisan M.C."/>
            <person name="Butler G."/>
            <person name="Nguyen T.T.M."/>
            <person name="Dewar K."/>
            <person name="Conant G."/>
            <person name="Drula E."/>
            <person name="Henrissat B."/>
            <person name="Hansel C."/>
            <person name="Singer S."/>
            <person name="Hutchinson M.I."/>
            <person name="de Vries R.P."/>
            <person name="Natvig D.O."/>
            <person name="Powell A.J."/>
            <person name="Tsang A."/>
            <person name="Grigoriev I.V."/>
        </authorList>
    </citation>
    <scope>NUCLEOTIDE SEQUENCE [LARGE SCALE GENOMIC DNA]</scope>
    <source>
        <strain evidence="3 4">CBS 494.80</strain>
    </source>
</reference>
<keyword evidence="2" id="KW-0472">Membrane</keyword>
<evidence type="ECO:0000256" key="1">
    <source>
        <dbReference type="SAM" id="MobiDB-lite"/>
    </source>
</evidence>
<keyword evidence="2" id="KW-0812">Transmembrane</keyword>
<gene>
    <name evidence="3" type="ORF">VTL71DRAFT_13919</name>
</gene>
<name>A0ABR4CLQ1_9HELO</name>
<feature type="region of interest" description="Disordered" evidence="1">
    <location>
        <begin position="42"/>
        <end position="68"/>
    </location>
</feature>
<evidence type="ECO:0000313" key="4">
    <source>
        <dbReference type="Proteomes" id="UP001595075"/>
    </source>
</evidence>
<dbReference type="Proteomes" id="UP001595075">
    <property type="component" value="Unassembled WGS sequence"/>
</dbReference>
<sequence length="114" mass="12778">MAFQNDHHHNISDTESLPTISSYREMTLSPLSGADLKMEAQSKDILASPKSSPADPNDLEKGVPALKSSTRRPSWKKLLVLNVMGQCNVMLACIIVTFIRYHNSDETIDKLHWI</sequence>
<organism evidence="3 4">
    <name type="scientific">Oculimacula yallundae</name>
    <dbReference type="NCBI Taxonomy" id="86028"/>
    <lineage>
        <taxon>Eukaryota</taxon>
        <taxon>Fungi</taxon>
        <taxon>Dikarya</taxon>
        <taxon>Ascomycota</taxon>
        <taxon>Pezizomycotina</taxon>
        <taxon>Leotiomycetes</taxon>
        <taxon>Helotiales</taxon>
        <taxon>Ploettnerulaceae</taxon>
        <taxon>Oculimacula</taxon>
    </lineage>
</organism>
<evidence type="ECO:0000313" key="3">
    <source>
        <dbReference type="EMBL" id="KAL2070893.1"/>
    </source>
</evidence>
<accession>A0ABR4CLQ1</accession>
<keyword evidence="2" id="KW-1133">Transmembrane helix</keyword>
<proteinExistence type="predicted"/>
<keyword evidence="4" id="KW-1185">Reference proteome</keyword>
<protein>
    <submittedName>
        <fullName evidence="3">Uncharacterized protein</fullName>
    </submittedName>
</protein>
<dbReference type="EMBL" id="JAZHXI010000006">
    <property type="protein sequence ID" value="KAL2070893.1"/>
    <property type="molecule type" value="Genomic_DNA"/>
</dbReference>
<feature type="transmembrane region" description="Helical" evidence="2">
    <location>
        <begin position="78"/>
        <end position="101"/>
    </location>
</feature>
<comment type="caution">
    <text evidence="3">The sequence shown here is derived from an EMBL/GenBank/DDBJ whole genome shotgun (WGS) entry which is preliminary data.</text>
</comment>